<gene>
    <name evidence="2" type="ORF">LXN57_37395</name>
</gene>
<protein>
    <submittedName>
        <fullName evidence="2">YdcF family protein</fullName>
    </submittedName>
</protein>
<dbReference type="Pfam" id="PF02698">
    <property type="entry name" value="DUF218"/>
    <property type="match status" value="1"/>
</dbReference>
<dbReference type="PANTHER" id="PTHR30336:SF20">
    <property type="entry name" value="DUF218 DOMAIN-CONTAINING PROTEIN"/>
    <property type="match status" value="1"/>
</dbReference>
<comment type="caution">
    <text evidence="2">The sequence shown here is derived from an EMBL/GenBank/DDBJ whole genome shotgun (WGS) entry which is preliminary data.</text>
</comment>
<dbReference type="InterPro" id="IPR003848">
    <property type="entry name" value="DUF218"/>
</dbReference>
<dbReference type="RefSeq" id="WP_251802951.1">
    <property type="nucleotide sequence ID" value="NZ_JAMQOL010000057.1"/>
</dbReference>
<organism evidence="2 3">
    <name type="scientific">Paractinoplanes hotanensis</name>
    <dbReference type="NCBI Taxonomy" id="2906497"/>
    <lineage>
        <taxon>Bacteria</taxon>
        <taxon>Bacillati</taxon>
        <taxon>Actinomycetota</taxon>
        <taxon>Actinomycetes</taxon>
        <taxon>Micromonosporales</taxon>
        <taxon>Micromonosporaceae</taxon>
        <taxon>Paractinoplanes</taxon>
    </lineage>
</organism>
<evidence type="ECO:0000313" key="3">
    <source>
        <dbReference type="Proteomes" id="UP001523216"/>
    </source>
</evidence>
<evidence type="ECO:0000313" key="2">
    <source>
        <dbReference type="EMBL" id="MCM4083239.1"/>
    </source>
</evidence>
<sequence>MAADRVAAALLVLGNGLDGSGLSAGSLARVRAAVSYPYVERVVFSGGWEQARSGAVEPPPGCREADLMRSTAVELGLDPGVVRIECRSRSTLENLLHVAADGLLDGLRLGPGRPLGLVTHAWHLPRARFLAGKVLGLRGAALVDVPAAGLPRCGVFEYGVRAASRVCFFGVRDPAVLLRRERRMVAMLRRGV</sequence>
<accession>A0ABT0YDC2</accession>
<proteinExistence type="predicted"/>
<evidence type="ECO:0000259" key="1">
    <source>
        <dbReference type="Pfam" id="PF02698"/>
    </source>
</evidence>
<name>A0ABT0YDC2_9ACTN</name>
<feature type="domain" description="DUF218" evidence="1">
    <location>
        <begin position="9"/>
        <end position="147"/>
    </location>
</feature>
<reference evidence="2 3" key="1">
    <citation type="submission" date="2022-06" db="EMBL/GenBank/DDBJ databases">
        <title>Actinoplanes abujensis sp. nov., isolated from Nigerian arid soil.</title>
        <authorList>
            <person name="Ding P."/>
        </authorList>
    </citation>
    <scope>NUCLEOTIDE SEQUENCE [LARGE SCALE GENOMIC DNA]</scope>
    <source>
        <strain evidence="3">TRM88002</strain>
    </source>
</reference>
<dbReference type="InterPro" id="IPR051599">
    <property type="entry name" value="Cell_Envelope_Assoc"/>
</dbReference>
<dbReference type="CDD" id="cd06259">
    <property type="entry name" value="YdcF-like"/>
    <property type="match status" value="1"/>
</dbReference>
<dbReference type="EMBL" id="JAMQOL010000057">
    <property type="protein sequence ID" value="MCM4083239.1"/>
    <property type="molecule type" value="Genomic_DNA"/>
</dbReference>
<dbReference type="PANTHER" id="PTHR30336">
    <property type="entry name" value="INNER MEMBRANE PROTEIN, PROBABLE PERMEASE"/>
    <property type="match status" value="1"/>
</dbReference>
<dbReference type="Proteomes" id="UP001523216">
    <property type="component" value="Unassembled WGS sequence"/>
</dbReference>
<keyword evidence="3" id="KW-1185">Reference proteome</keyword>